<keyword evidence="5 8" id="KW-0812">Transmembrane</keyword>
<evidence type="ECO:0008006" key="11">
    <source>
        <dbReference type="Google" id="ProtNLM"/>
    </source>
</evidence>
<dbReference type="GO" id="GO:0055085">
    <property type="term" value="P:transmembrane transport"/>
    <property type="evidence" value="ECO:0007669"/>
    <property type="project" value="TreeGrafter"/>
</dbReference>
<feature type="transmembrane region" description="Helical" evidence="8">
    <location>
        <begin position="196"/>
        <end position="218"/>
    </location>
</feature>
<keyword evidence="7 8" id="KW-0472">Membrane</keyword>
<evidence type="ECO:0000313" key="10">
    <source>
        <dbReference type="Proteomes" id="UP000229674"/>
    </source>
</evidence>
<feature type="non-terminal residue" evidence="9">
    <location>
        <position position="324"/>
    </location>
</feature>
<dbReference type="Pfam" id="PF01594">
    <property type="entry name" value="AI-2E_transport"/>
    <property type="match status" value="1"/>
</dbReference>
<keyword evidence="6 8" id="KW-1133">Transmembrane helix</keyword>
<reference evidence="10" key="1">
    <citation type="submission" date="2017-09" db="EMBL/GenBank/DDBJ databases">
        <title>Depth-based differentiation of microbial function through sediment-hosted aquifers and enrichment of novel symbionts in the deep terrestrial subsurface.</title>
        <authorList>
            <person name="Probst A.J."/>
            <person name="Ladd B."/>
            <person name="Jarett J.K."/>
            <person name="Geller-Mcgrath D.E."/>
            <person name="Sieber C.M.K."/>
            <person name="Emerson J.B."/>
            <person name="Anantharaman K."/>
            <person name="Thomas B.C."/>
            <person name="Malmstrom R."/>
            <person name="Stieglmeier M."/>
            <person name="Klingl A."/>
            <person name="Woyke T."/>
            <person name="Ryan C.M."/>
            <person name="Banfield J.F."/>
        </authorList>
    </citation>
    <scope>NUCLEOTIDE SEQUENCE [LARGE SCALE GENOMIC DNA]</scope>
</reference>
<feature type="transmembrane region" description="Helical" evidence="8">
    <location>
        <begin position="293"/>
        <end position="320"/>
    </location>
</feature>
<dbReference type="EMBL" id="PFQX01000011">
    <property type="protein sequence ID" value="PJC65516.1"/>
    <property type="molecule type" value="Genomic_DNA"/>
</dbReference>
<proteinExistence type="inferred from homology"/>
<comment type="similarity">
    <text evidence="2">Belongs to the autoinducer-2 exporter (AI-2E) (TC 2.A.86) family.</text>
</comment>
<keyword evidence="3" id="KW-0813">Transport</keyword>
<evidence type="ECO:0000256" key="2">
    <source>
        <dbReference type="ARBA" id="ARBA00009773"/>
    </source>
</evidence>
<evidence type="ECO:0000256" key="8">
    <source>
        <dbReference type="SAM" id="Phobius"/>
    </source>
</evidence>
<feature type="transmembrane region" description="Helical" evidence="8">
    <location>
        <begin position="142"/>
        <end position="161"/>
    </location>
</feature>
<dbReference type="PANTHER" id="PTHR21716">
    <property type="entry name" value="TRANSMEMBRANE PROTEIN"/>
    <property type="match status" value="1"/>
</dbReference>
<feature type="transmembrane region" description="Helical" evidence="8">
    <location>
        <begin position="62"/>
        <end position="83"/>
    </location>
</feature>
<feature type="transmembrane region" description="Helical" evidence="8">
    <location>
        <begin position="256"/>
        <end position="273"/>
    </location>
</feature>
<protein>
    <recommendedName>
        <fullName evidence="11">AI-2E family transporter</fullName>
    </recommendedName>
</protein>
<feature type="transmembrane region" description="Helical" evidence="8">
    <location>
        <begin position="12"/>
        <end position="27"/>
    </location>
</feature>
<evidence type="ECO:0000256" key="4">
    <source>
        <dbReference type="ARBA" id="ARBA00022475"/>
    </source>
</evidence>
<comment type="caution">
    <text evidence="9">The sequence shown here is derived from an EMBL/GenBank/DDBJ whole genome shotgun (WGS) entry which is preliminary data.</text>
</comment>
<evidence type="ECO:0000256" key="3">
    <source>
        <dbReference type="ARBA" id="ARBA00022448"/>
    </source>
</evidence>
<dbReference type="Proteomes" id="UP000229674">
    <property type="component" value="Unassembled WGS sequence"/>
</dbReference>
<dbReference type="AlphaFoldDB" id="A0A2M8G1I7"/>
<organism evidence="9 10">
    <name type="scientific">Candidatus Colwellbacteria bacterium CG_4_9_14_0_2_um_filter_50_12</name>
    <dbReference type="NCBI Taxonomy" id="1974538"/>
    <lineage>
        <taxon>Bacteria</taxon>
        <taxon>Candidatus Colwelliibacteriota</taxon>
    </lineage>
</organism>
<gene>
    <name evidence="9" type="ORF">CO020_00255</name>
</gene>
<evidence type="ECO:0000313" key="9">
    <source>
        <dbReference type="EMBL" id="PJC65516.1"/>
    </source>
</evidence>
<feature type="transmembrane region" description="Helical" evidence="8">
    <location>
        <begin position="224"/>
        <end position="244"/>
    </location>
</feature>
<dbReference type="GO" id="GO:0005886">
    <property type="term" value="C:plasma membrane"/>
    <property type="evidence" value="ECO:0007669"/>
    <property type="project" value="UniProtKB-SubCell"/>
</dbReference>
<evidence type="ECO:0000256" key="7">
    <source>
        <dbReference type="ARBA" id="ARBA00023136"/>
    </source>
</evidence>
<dbReference type="InterPro" id="IPR002549">
    <property type="entry name" value="AI-2E-like"/>
</dbReference>
<evidence type="ECO:0000256" key="6">
    <source>
        <dbReference type="ARBA" id="ARBA00022989"/>
    </source>
</evidence>
<dbReference type="PANTHER" id="PTHR21716:SF53">
    <property type="entry name" value="PERMEASE PERM-RELATED"/>
    <property type="match status" value="1"/>
</dbReference>
<sequence>MDHLRLEISWGSLWRIVAITVLLALLFTVRETIIILSLAILISSALDPAVEKLEKWHIPRILGTIIIFLAGLIFLALLIYTIVPLSILEFRSLFTNLGGVVGQLLGSAVPDTVVNTIVPRLDNIANLLLSGSTSFVDVVSKILGGATFFLTTLVLSFYLTASRDGVGKFLRAILPSSLEDNVLALYYRSKRQVGRWMQGQIVLCMLVAVAVFFGLWFLGVKYALLLAILAGLFEIVPLVGPIFAGALSVAVALSDSSGLAISTLIFFVVMQQIEGHVLVPLVMRRAVDVHPVVVIAALLGGYQLAGIPGILLAVPAAVVFQEVV</sequence>
<comment type="subcellular location">
    <subcellularLocation>
        <location evidence="1">Cell membrane</location>
        <topology evidence="1">Multi-pass membrane protein</topology>
    </subcellularLocation>
</comment>
<keyword evidence="4" id="KW-1003">Cell membrane</keyword>
<name>A0A2M8G1I7_9BACT</name>
<evidence type="ECO:0000256" key="1">
    <source>
        <dbReference type="ARBA" id="ARBA00004651"/>
    </source>
</evidence>
<accession>A0A2M8G1I7</accession>
<evidence type="ECO:0000256" key="5">
    <source>
        <dbReference type="ARBA" id="ARBA00022692"/>
    </source>
</evidence>